<gene>
    <name evidence="1" type="ORF">JR316_0012850</name>
</gene>
<reference evidence="1" key="1">
    <citation type="submission" date="2021-10" db="EMBL/GenBank/DDBJ databases">
        <title>Psilocybe cubensis genome.</title>
        <authorList>
            <person name="Mckernan K.J."/>
            <person name="Crawford S."/>
            <person name="Trippe A."/>
            <person name="Kane L.T."/>
            <person name="Mclaughlin S."/>
        </authorList>
    </citation>
    <scope>NUCLEOTIDE SEQUENCE</scope>
    <source>
        <strain evidence="1">MGC-MH-2018</strain>
    </source>
</reference>
<evidence type="ECO:0000313" key="1">
    <source>
        <dbReference type="EMBL" id="KAH9474392.1"/>
    </source>
</evidence>
<protein>
    <submittedName>
        <fullName evidence="1">Uncharacterized protein</fullName>
    </submittedName>
</protein>
<organism evidence="1 2">
    <name type="scientific">Psilocybe cubensis</name>
    <name type="common">Psychedelic mushroom</name>
    <name type="synonym">Stropharia cubensis</name>
    <dbReference type="NCBI Taxonomy" id="181762"/>
    <lineage>
        <taxon>Eukaryota</taxon>
        <taxon>Fungi</taxon>
        <taxon>Dikarya</taxon>
        <taxon>Basidiomycota</taxon>
        <taxon>Agaricomycotina</taxon>
        <taxon>Agaricomycetes</taxon>
        <taxon>Agaricomycetidae</taxon>
        <taxon>Agaricales</taxon>
        <taxon>Agaricineae</taxon>
        <taxon>Strophariaceae</taxon>
        <taxon>Psilocybe</taxon>
    </lineage>
</organism>
<evidence type="ECO:0000313" key="2">
    <source>
        <dbReference type="Proteomes" id="UP000664032"/>
    </source>
</evidence>
<proteinExistence type="predicted"/>
<name>A0ACB8GG76_PSICU</name>
<sequence length="494" mass="53855">MPSMRLTILHLITFFSFFTSSFAQTAYANDFVDPDYILAKTYGNHTYLARTTAVSWAKTLAAKGPWSVINKAATPPSGDKHDFMSWAPYWWPDCSNAGNTTALTPEQIWVTCTYVNKDGQFNPDVRLVNNVGDFQDFAEASFYNAIAWAMDVDDKATFEANVVKFISAWFLDPATAMNPNLNFAQMQRGPTGQVGSRTGVLDLKAMAKVASAVLLLRKGKSTAWTADIDNQFIEWSRKYITWLENSDLAIKERESKNNHGSFYYNQLAAMKLIVNDAAGAKAATDDYFKGIYLDQISATGEQPLEAARTRPYHYRAYNLAAMITNARLAKYADPSSTVWNTTTTAGATIKTALDFAMTLPASTSGETSYTEELYPDVAAVASVYGDPDGKYLAFLKKGDPKFIAQPYIVWNQPFAEQETGGLPPTNTGKGNSGPSTPKPKSGSNSSADATSDAISHVSSSWIITFITCALALAVGISGAHAPEPIIHAEAFIMA</sequence>
<keyword evidence="2" id="KW-1185">Reference proteome</keyword>
<dbReference type="Proteomes" id="UP000664032">
    <property type="component" value="Unassembled WGS sequence"/>
</dbReference>
<accession>A0ACB8GG76</accession>
<comment type="caution">
    <text evidence="1">The sequence shown here is derived from an EMBL/GenBank/DDBJ whole genome shotgun (WGS) entry which is preliminary data.</text>
</comment>
<dbReference type="EMBL" id="JAFIQS020000013">
    <property type="protein sequence ID" value="KAH9474392.1"/>
    <property type="molecule type" value="Genomic_DNA"/>
</dbReference>